<dbReference type="InParanoid" id="A0A1U7Z072"/>
<evidence type="ECO:0000256" key="1">
    <source>
        <dbReference type="SAM" id="MobiDB-lite"/>
    </source>
</evidence>
<dbReference type="RefSeq" id="XP_010246362.1">
    <property type="nucleotide sequence ID" value="XM_010248060.2"/>
</dbReference>
<accession>A0A1U7Z072</accession>
<reference evidence="3" key="1">
    <citation type="submission" date="2025-08" db="UniProtKB">
        <authorList>
            <consortium name="RefSeq"/>
        </authorList>
    </citation>
    <scope>IDENTIFICATION</scope>
</reference>
<name>A0A1U7Z072_NELNU</name>
<dbReference type="Proteomes" id="UP000189703">
    <property type="component" value="Unplaced"/>
</dbReference>
<protein>
    <submittedName>
        <fullName evidence="3">Uncharacterized protein LOC104589666 isoform X1</fullName>
    </submittedName>
</protein>
<feature type="region of interest" description="Disordered" evidence="1">
    <location>
        <begin position="68"/>
        <end position="123"/>
    </location>
</feature>
<keyword evidence="2" id="KW-1185">Reference proteome</keyword>
<sequence length="224" mass="24485">MFMGSDPCPHHIMASPRVMPQIKSRGQLVPCLACRRVNSSVYFERGSASLLRKKPRLARVHRIADPPVPIVPRSPTSDVASSRVGDNTGMRSQPLGREEGRLEPPTQIPEARSVPDTESTQSAMPIPAEKVTSAHVSGGPMKKMAPRPRRRELEKVDLSFVLKHVESESPQPGVEAPKVPCEDVVGEKMPFEVDPSTKPISPNIRRLVRELQSLQAPQSGLGGC</sequence>
<gene>
    <name evidence="3" type="primary">LOC104589666</name>
</gene>
<organism evidence="2 3">
    <name type="scientific">Nelumbo nucifera</name>
    <name type="common">Sacred lotus</name>
    <dbReference type="NCBI Taxonomy" id="4432"/>
    <lineage>
        <taxon>Eukaryota</taxon>
        <taxon>Viridiplantae</taxon>
        <taxon>Streptophyta</taxon>
        <taxon>Embryophyta</taxon>
        <taxon>Tracheophyta</taxon>
        <taxon>Spermatophyta</taxon>
        <taxon>Magnoliopsida</taxon>
        <taxon>Proteales</taxon>
        <taxon>Nelumbonaceae</taxon>
        <taxon>Nelumbo</taxon>
    </lineage>
</organism>
<proteinExistence type="predicted"/>
<dbReference type="GeneID" id="104589666"/>
<evidence type="ECO:0000313" key="2">
    <source>
        <dbReference type="Proteomes" id="UP000189703"/>
    </source>
</evidence>
<dbReference type="AlphaFoldDB" id="A0A1U7Z072"/>
<evidence type="ECO:0000313" key="3">
    <source>
        <dbReference type="RefSeq" id="XP_010246362.1"/>
    </source>
</evidence>
<dbReference type="KEGG" id="nnu:104589666"/>